<dbReference type="AlphaFoldDB" id="A0A4R0GE78"/>
<dbReference type="RefSeq" id="WP_131306442.1">
    <property type="nucleotide sequence ID" value="NZ_SJJR01000016.1"/>
</dbReference>
<dbReference type="Proteomes" id="UP000292274">
    <property type="component" value="Unassembled WGS sequence"/>
</dbReference>
<feature type="region of interest" description="Disordered" evidence="1">
    <location>
        <begin position="1"/>
        <end position="27"/>
    </location>
</feature>
<organism evidence="2 3">
    <name type="scientific">Micromonospora zingiberis</name>
    <dbReference type="NCBI Taxonomy" id="2053011"/>
    <lineage>
        <taxon>Bacteria</taxon>
        <taxon>Bacillati</taxon>
        <taxon>Actinomycetota</taxon>
        <taxon>Actinomycetes</taxon>
        <taxon>Micromonosporales</taxon>
        <taxon>Micromonosporaceae</taxon>
        <taxon>Micromonospora</taxon>
    </lineage>
</organism>
<comment type="caution">
    <text evidence="2">The sequence shown here is derived from an EMBL/GenBank/DDBJ whole genome shotgun (WGS) entry which is preliminary data.</text>
</comment>
<accession>A0A4R0GE78</accession>
<evidence type="ECO:0000256" key="1">
    <source>
        <dbReference type="SAM" id="MobiDB-lite"/>
    </source>
</evidence>
<reference evidence="2 3" key="1">
    <citation type="submission" date="2019-02" db="EMBL/GenBank/DDBJ databases">
        <title>Jishengella sp. nov., isolated from a root of Zingiber montanum.</title>
        <authorList>
            <person name="Kuncharoen N."/>
            <person name="Kudo T."/>
            <person name="Masahiro Y."/>
            <person name="Ohkuma M."/>
            <person name="Tanasupawat S."/>
        </authorList>
    </citation>
    <scope>NUCLEOTIDE SEQUENCE [LARGE SCALE GENOMIC DNA]</scope>
    <source>
        <strain evidence="2 3">PLAI 1-1</strain>
    </source>
</reference>
<name>A0A4R0GE78_9ACTN</name>
<gene>
    <name evidence="2" type="ORF">E0H26_21205</name>
</gene>
<dbReference type="EMBL" id="SJJR01000016">
    <property type="protein sequence ID" value="TCB94443.1"/>
    <property type="molecule type" value="Genomic_DNA"/>
</dbReference>
<evidence type="ECO:0000313" key="3">
    <source>
        <dbReference type="Proteomes" id="UP000292274"/>
    </source>
</evidence>
<keyword evidence="3" id="KW-1185">Reference proteome</keyword>
<evidence type="ECO:0000313" key="2">
    <source>
        <dbReference type="EMBL" id="TCB94443.1"/>
    </source>
</evidence>
<proteinExistence type="predicted"/>
<sequence>MSAAHGLGGDERTVLSGRTSPPEFSMRSSWTRDTRLSLAAVGFLARLSERLKQAEVVRLSELDDDSEQRQDVIAELAAAGYLVNGKLLDPFEAQWCVDQEKRTNMGYARRVPVSPLSLLPDFESPPPEETGLWWPAPAIQTEELAAEADEEMVRERGSVVYFMEFRDYPVVKIGFTANLPARLKSVAKAFGVTPDMDIFVTATEPGGKATEQLRHWQLMAARLPCIEVDGGSELFYSEHPAVTDHIAYLWHVEWGCPEKYRRNPLRGMAVTV</sequence>
<protein>
    <submittedName>
        <fullName evidence="2">Uncharacterized protein</fullName>
    </submittedName>
</protein>